<dbReference type="PANTHER" id="PTHR35090:SF1">
    <property type="entry name" value="SLR0144 PROTEIN"/>
    <property type="match status" value="1"/>
</dbReference>
<protein>
    <submittedName>
        <fullName evidence="1">Hydrocarbon binding protein</fullName>
    </submittedName>
</protein>
<dbReference type="InterPro" id="IPR019642">
    <property type="entry name" value="DUF2507"/>
</dbReference>
<dbReference type="RefSeq" id="WP_233452201.1">
    <property type="nucleotide sequence ID" value="NZ_CADEPK010000131.1"/>
</dbReference>
<dbReference type="SUPFAM" id="SSF111126">
    <property type="entry name" value="Ligand-binding domain in the NO signalling and Golgi transport"/>
    <property type="match status" value="1"/>
</dbReference>
<accession>A0ABT9YXE8</accession>
<gene>
    <name evidence="1" type="ORF">J2S02_001000</name>
</gene>
<dbReference type="EMBL" id="JAUSTZ010000002">
    <property type="protein sequence ID" value="MDQ0224671.1"/>
    <property type="molecule type" value="Genomic_DNA"/>
</dbReference>
<sequence>MNKQSIQLTNEELKELQTPAFGYELIREVLIPTILGKDYSNMLYWAGKELARKYPLSSTEEVISFFENAGWGNLTVLSLNKNEMELELSGDLISLRLGKDNDCSFQLEAGFIAEQLQTINSYITETHEQIKKRAKKVIFTAKWDHKDKIESAPIVGKRSERK</sequence>
<dbReference type="Proteomes" id="UP001232245">
    <property type="component" value="Unassembled WGS sequence"/>
</dbReference>
<dbReference type="PANTHER" id="PTHR35090">
    <property type="entry name" value="DNA-DIRECTED RNA POLYMERASE SUBUNIT I"/>
    <property type="match status" value="1"/>
</dbReference>
<dbReference type="Pfam" id="PF10702">
    <property type="entry name" value="DUF2507"/>
    <property type="match status" value="1"/>
</dbReference>
<proteinExistence type="predicted"/>
<keyword evidence="2" id="KW-1185">Reference proteome</keyword>
<evidence type="ECO:0000313" key="2">
    <source>
        <dbReference type="Proteomes" id="UP001232245"/>
    </source>
</evidence>
<dbReference type="Gene3D" id="3.30.1380.20">
    <property type="entry name" value="Trafficking protein particle complex subunit 3"/>
    <property type="match status" value="1"/>
</dbReference>
<name>A0ABT9YXE8_9BACI</name>
<reference evidence="1 2" key="1">
    <citation type="submission" date="2023-07" db="EMBL/GenBank/DDBJ databases">
        <title>Genomic Encyclopedia of Type Strains, Phase IV (KMG-IV): sequencing the most valuable type-strain genomes for metagenomic binning, comparative biology and taxonomic classification.</title>
        <authorList>
            <person name="Goeker M."/>
        </authorList>
    </citation>
    <scope>NUCLEOTIDE SEQUENCE [LARGE SCALE GENOMIC DNA]</scope>
    <source>
        <strain evidence="1 2">DSM 17723</strain>
    </source>
</reference>
<comment type="caution">
    <text evidence="1">The sequence shown here is derived from an EMBL/GenBank/DDBJ whole genome shotgun (WGS) entry which is preliminary data.</text>
</comment>
<organism evidence="1 2">
    <name type="scientific">Metabacillus niabensis</name>
    <dbReference type="NCBI Taxonomy" id="324854"/>
    <lineage>
        <taxon>Bacteria</taxon>
        <taxon>Bacillati</taxon>
        <taxon>Bacillota</taxon>
        <taxon>Bacilli</taxon>
        <taxon>Bacillales</taxon>
        <taxon>Bacillaceae</taxon>
        <taxon>Metabacillus</taxon>
    </lineage>
</organism>
<evidence type="ECO:0000313" key="1">
    <source>
        <dbReference type="EMBL" id="MDQ0224671.1"/>
    </source>
</evidence>
<dbReference type="InterPro" id="IPR024096">
    <property type="entry name" value="NO_sig/Golgi_transp_ligand-bd"/>
</dbReference>